<dbReference type="Gene3D" id="3.40.50.12780">
    <property type="entry name" value="N-terminal domain of ligase-like"/>
    <property type="match status" value="1"/>
</dbReference>
<dbReference type="InterPro" id="IPR042099">
    <property type="entry name" value="ANL_N_sf"/>
</dbReference>
<organism evidence="8 9">
    <name type="scientific">Marinobacterium rhizophilum</name>
    <dbReference type="NCBI Taxonomy" id="420402"/>
    <lineage>
        <taxon>Bacteria</taxon>
        <taxon>Pseudomonadati</taxon>
        <taxon>Pseudomonadota</taxon>
        <taxon>Gammaproteobacteria</taxon>
        <taxon>Oceanospirillales</taxon>
        <taxon>Oceanospirillaceae</taxon>
        <taxon>Marinobacterium</taxon>
    </lineage>
</organism>
<dbReference type="Gene3D" id="3.30.300.30">
    <property type="match status" value="1"/>
</dbReference>
<dbReference type="PANTHER" id="PTHR42921:SF1">
    <property type="entry name" value="ACETOACETYL-COA SYNTHETASE"/>
    <property type="match status" value="1"/>
</dbReference>
<evidence type="ECO:0000259" key="7">
    <source>
        <dbReference type="Pfam" id="PF16177"/>
    </source>
</evidence>
<evidence type="ECO:0000313" key="9">
    <source>
        <dbReference type="Proteomes" id="UP001058461"/>
    </source>
</evidence>
<dbReference type="EC" id="6.2.1.16" evidence="8"/>
<proteinExistence type="inferred from homology"/>
<reference evidence="8" key="1">
    <citation type="submission" date="2021-04" db="EMBL/GenBank/DDBJ databases">
        <title>Oceanospirillales bacteria with DddD are important DMSP degraders in coastal seawater.</title>
        <authorList>
            <person name="Liu J."/>
        </authorList>
    </citation>
    <scope>NUCLEOTIDE SEQUENCE</scope>
    <source>
        <strain evidence="8">D13-1</strain>
    </source>
</reference>
<dbReference type="PROSITE" id="PS00455">
    <property type="entry name" value="AMP_BINDING"/>
    <property type="match status" value="1"/>
</dbReference>
<dbReference type="Proteomes" id="UP001058461">
    <property type="component" value="Chromosome"/>
</dbReference>
<dbReference type="EMBL" id="CP073347">
    <property type="protein sequence ID" value="UTW11669.1"/>
    <property type="molecule type" value="Genomic_DNA"/>
</dbReference>
<evidence type="ECO:0000256" key="1">
    <source>
        <dbReference type="ARBA" id="ARBA00006432"/>
    </source>
</evidence>
<evidence type="ECO:0000313" key="8">
    <source>
        <dbReference type="EMBL" id="UTW11669.1"/>
    </source>
</evidence>
<protein>
    <submittedName>
        <fullName evidence="8">Acetoacetate--CoA ligase</fullName>
        <ecNumber evidence="8">6.2.1.16</ecNumber>
    </submittedName>
</protein>
<sequence>MNRILWQPDGARIEGSNLYRFMQQAEEQAGVAFDSYDALHRWSVEQPEAFWSLLWDFAEVRASKRGERVLLDGDRMPGARWFPDARLNYAENLLCNRDDWPALVFHNEAGRRESLSYADLYRRVAQVAAGLRRAGVVEGDRVAGFVPNVIDTVVVMLASASVGAVWTACSPDFGIQGVLDRFGQTKPKVLFTTDGYLYNGKTFNSLQRLAEVLPQLPDIQQLVVMPYISATPDLAPVPGAVLLKDFIDTSATEITFAQVRFDSPLCILYSSGTTGVPKCIVHSVGGALLQHLKEHQLHTDLKREDTLFYYTTCGWMMWNWMLSGLASGATLVLYDGSPFAPRAEVLWDIVEQEGVTAFGTSAKYIAAQQKAGIRPGASHRLDALRTLLSTGSALPHEGFEYAYRDIKSDLCLSSISGGTDILSCFALGCPVLPVHAGELQCRGLGMAVEIWGEDGRPVTSGKGELVCTRPFPAMPIGFWNDSDGHKYRDAYFSTFDNVWAQGDFAELMPSGGLVIHGRSDAVLNPGGIRIGTAEIYRQVEKVDAVQEAVAIGQSWQDDVRVILFVVLKPGFSLDAALEQEIRHTIRSNTTPRHVPSRIIQVADIPRTRTGKLVELAIRSTVEGRPVKNLDALANPEALELYRDLPQLQS</sequence>
<accession>A0ABY5HI86</accession>
<dbReference type="SUPFAM" id="SSF56801">
    <property type="entry name" value="Acetyl-CoA synthetase-like"/>
    <property type="match status" value="1"/>
</dbReference>
<feature type="domain" description="AMP-binding enzyme C-terminal" evidence="6">
    <location>
        <begin position="541"/>
        <end position="611"/>
    </location>
</feature>
<feature type="domain" description="Acetyl-coenzyme A synthetase N-terminal" evidence="7">
    <location>
        <begin position="36"/>
        <end position="92"/>
    </location>
</feature>
<dbReference type="InterPro" id="IPR020845">
    <property type="entry name" value="AMP-binding_CS"/>
</dbReference>
<dbReference type="PANTHER" id="PTHR42921">
    <property type="entry name" value="ACETOACETYL-COA SYNTHETASE"/>
    <property type="match status" value="1"/>
</dbReference>
<evidence type="ECO:0000256" key="3">
    <source>
        <dbReference type="ARBA" id="ARBA00022741"/>
    </source>
</evidence>
<dbReference type="InterPro" id="IPR005914">
    <property type="entry name" value="Acac_CoA_synth"/>
</dbReference>
<dbReference type="Pfam" id="PF16177">
    <property type="entry name" value="ACAS_N"/>
    <property type="match status" value="1"/>
</dbReference>
<dbReference type="NCBIfam" id="TIGR01217">
    <property type="entry name" value="ac_ac_CoA_syn"/>
    <property type="match status" value="1"/>
</dbReference>
<keyword evidence="9" id="KW-1185">Reference proteome</keyword>
<evidence type="ECO:0000259" key="5">
    <source>
        <dbReference type="Pfam" id="PF00501"/>
    </source>
</evidence>
<dbReference type="GO" id="GO:0030729">
    <property type="term" value="F:acetoacetate-CoA ligase activity"/>
    <property type="evidence" value="ECO:0007669"/>
    <property type="project" value="UniProtKB-EC"/>
</dbReference>
<comment type="similarity">
    <text evidence="1">Belongs to the ATP-dependent AMP-binding enzyme family.</text>
</comment>
<evidence type="ECO:0000256" key="2">
    <source>
        <dbReference type="ARBA" id="ARBA00022598"/>
    </source>
</evidence>
<evidence type="ECO:0000259" key="6">
    <source>
        <dbReference type="Pfam" id="PF13193"/>
    </source>
</evidence>
<dbReference type="InterPro" id="IPR045851">
    <property type="entry name" value="AMP-bd_C_sf"/>
</dbReference>
<name>A0ABY5HI86_9GAMM</name>
<dbReference type="CDD" id="cd05943">
    <property type="entry name" value="AACS"/>
    <property type="match status" value="1"/>
</dbReference>
<dbReference type="Pfam" id="PF13193">
    <property type="entry name" value="AMP-binding_C"/>
    <property type="match status" value="1"/>
</dbReference>
<feature type="domain" description="AMP-dependent synthetase/ligase" evidence="5">
    <location>
        <begin position="98"/>
        <end position="470"/>
    </location>
</feature>
<keyword evidence="4" id="KW-0067">ATP-binding</keyword>
<dbReference type="NCBIfam" id="NF002937">
    <property type="entry name" value="PRK03584.1"/>
    <property type="match status" value="1"/>
</dbReference>
<dbReference type="RefSeq" id="WP_255853703.1">
    <property type="nucleotide sequence ID" value="NZ_CP073347.1"/>
</dbReference>
<gene>
    <name evidence="8" type="ORF">KDW95_20840</name>
</gene>
<evidence type="ECO:0000256" key="4">
    <source>
        <dbReference type="ARBA" id="ARBA00022840"/>
    </source>
</evidence>
<dbReference type="Pfam" id="PF00501">
    <property type="entry name" value="AMP-binding"/>
    <property type="match status" value="1"/>
</dbReference>
<dbReference type="InterPro" id="IPR025110">
    <property type="entry name" value="AMP-bd_C"/>
</dbReference>
<dbReference type="InterPro" id="IPR000873">
    <property type="entry name" value="AMP-dep_synth/lig_dom"/>
</dbReference>
<dbReference type="InterPro" id="IPR032387">
    <property type="entry name" value="ACAS_N"/>
</dbReference>
<keyword evidence="2 8" id="KW-0436">Ligase</keyword>
<keyword evidence="3" id="KW-0547">Nucleotide-binding</keyword>